<evidence type="ECO:0000256" key="1">
    <source>
        <dbReference type="SAM" id="MobiDB-lite"/>
    </source>
</evidence>
<dbReference type="KEGG" id="ffu:CLAFUR5_00666"/>
<accession>A0A9Q8P3X3</accession>
<feature type="region of interest" description="Disordered" evidence="1">
    <location>
        <begin position="40"/>
        <end position="63"/>
    </location>
</feature>
<dbReference type="RefSeq" id="XP_047756503.1">
    <property type="nucleotide sequence ID" value="XM_047899814.1"/>
</dbReference>
<evidence type="ECO:0000313" key="2">
    <source>
        <dbReference type="EMBL" id="UJO12137.1"/>
    </source>
</evidence>
<protein>
    <submittedName>
        <fullName evidence="2">Uncharacterized protein</fullName>
    </submittedName>
</protein>
<name>A0A9Q8P3X3_PASFU</name>
<dbReference type="AlphaFoldDB" id="A0A9Q8P3X3"/>
<gene>
    <name evidence="2" type="ORF">CLAFUR5_00666</name>
</gene>
<organism evidence="2 3">
    <name type="scientific">Passalora fulva</name>
    <name type="common">Tomato leaf mold</name>
    <name type="synonym">Cladosporium fulvum</name>
    <dbReference type="NCBI Taxonomy" id="5499"/>
    <lineage>
        <taxon>Eukaryota</taxon>
        <taxon>Fungi</taxon>
        <taxon>Dikarya</taxon>
        <taxon>Ascomycota</taxon>
        <taxon>Pezizomycotina</taxon>
        <taxon>Dothideomycetes</taxon>
        <taxon>Dothideomycetidae</taxon>
        <taxon>Mycosphaerellales</taxon>
        <taxon>Mycosphaerellaceae</taxon>
        <taxon>Fulvia</taxon>
    </lineage>
</organism>
<keyword evidence="3" id="KW-1185">Reference proteome</keyword>
<dbReference type="EMBL" id="CP090163">
    <property type="protein sequence ID" value="UJO12137.1"/>
    <property type="molecule type" value="Genomic_DNA"/>
</dbReference>
<evidence type="ECO:0000313" key="3">
    <source>
        <dbReference type="Proteomes" id="UP000756132"/>
    </source>
</evidence>
<feature type="region of interest" description="Disordered" evidence="1">
    <location>
        <begin position="1"/>
        <end position="23"/>
    </location>
</feature>
<sequence>MPEHFRKHMSVTMPPRRQPLTAIPPPEVSRILKDDHADRALECGSSDGNKPRQGIPCDIQPSAKQESWRDSFHHVVSAKTPKTDSAFIIADNFSQNLLRRGEIPMFNAQPSAEYISTNIQRNGPRDGTSPIGDWIAYGATVWVVLEQFEIINGQPSYLAVPKGIYTS</sequence>
<dbReference type="Proteomes" id="UP000756132">
    <property type="component" value="Chromosome 1"/>
</dbReference>
<reference evidence="2" key="2">
    <citation type="journal article" date="2022" name="Microb. Genom.">
        <title>A chromosome-scale genome assembly of the tomato pathogen Cladosporium fulvum reveals a compartmentalized genome architecture and the presence of a dispensable chromosome.</title>
        <authorList>
            <person name="Zaccaron A.Z."/>
            <person name="Chen L.H."/>
            <person name="Samaras A."/>
            <person name="Stergiopoulos I."/>
        </authorList>
    </citation>
    <scope>NUCLEOTIDE SEQUENCE</scope>
    <source>
        <strain evidence="2">Race5_Kim</strain>
    </source>
</reference>
<reference evidence="2" key="1">
    <citation type="submission" date="2021-12" db="EMBL/GenBank/DDBJ databases">
        <authorList>
            <person name="Zaccaron A."/>
            <person name="Stergiopoulos I."/>
        </authorList>
    </citation>
    <scope>NUCLEOTIDE SEQUENCE</scope>
    <source>
        <strain evidence="2">Race5_Kim</strain>
    </source>
</reference>
<dbReference type="GeneID" id="71980544"/>
<proteinExistence type="predicted"/>